<dbReference type="Pfam" id="PF12893">
    <property type="entry name" value="Lumazine_bd_2"/>
    <property type="match status" value="1"/>
</dbReference>
<dbReference type="RefSeq" id="WP_173413599.1">
    <property type="nucleotide sequence ID" value="NZ_CP054139.1"/>
</dbReference>
<dbReference type="Proteomes" id="UP000505355">
    <property type="component" value="Chromosome"/>
</dbReference>
<feature type="signal peptide" evidence="1">
    <location>
        <begin position="1"/>
        <end position="23"/>
    </location>
</feature>
<reference evidence="2 3" key="1">
    <citation type="submission" date="2020-05" db="EMBL/GenBank/DDBJ databases">
        <title>Mucilaginibacter mali sp. nov.</title>
        <authorList>
            <person name="Kim H.S."/>
            <person name="Lee K.C."/>
            <person name="Suh M.K."/>
            <person name="Kim J.-S."/>
            <person name="Han K.-I."/>
            <person name="Eom M.K."/>
            <person name="Shin Y.K."/>
            <person name="Lee J.-S."/>
        </authorList>
    </citation>
    <scope>NUCLEOTIDE SEQUENCE [LARGE SCALE GENOMIC DNA]</scope>
    <source>
        <strain evidence="2 3">G2-14</strain>
    </source>
</reference>
<dbReference type="InterPro" id="IPR032710">
    <property type="entry name" value="NTF2-like_dom_sf"/>
</dbReference>
<dbReference type="InterPro" id="IPR039437">
    <property type="entry name" value="FrzH/put_lumazine-bd"/>
</dbReference>
<feature type="chain" id="PRO_5028968778" evidence="1">
    <location>
        <begin position="24"/>
        <end position="162"/>
    </location>
</feature>
<evidence type="ECO:0000313" key="2">
    <source>
        <dbReference type="EMBL" id="QKJ28901.1"/>
    </source>
</evidence>
<dbReference type="KEGG" id="mmab:HQ865_03735"/>
<accession>A0A7D4UKU2</accession>
<keyword evidence="3" id="KW-1185">Reference proteome</keyword>
<protein>
    <submittedName>
        <fullName evidence="2">Nuclear transport factor 2 family protein</fullName>
    </submittedName>
</protein>
<gene>
    <name evidence="2" type="ORF">HQ865_03735</name>
</gene>
<dbReference type="EMBL" id="CP054139">
    <property type="protein sequence ID" value="QKJ28901.1"/>
    <property type="molecule type" value="Genomic_DNA"/>
</dbReference>
<sequence>MRNKFFMACIVLGLSAAVNTSYATDGIAPSYKDVINNYIDGCMNGNAKKLDKVLSDDASVKIPRADVVLVHNREGLIAQMKADGATHQNCESKYEVLDKSDAIVIAKVDFKYNEFTQHNYITLEKNENKEWKITQVCRFFEDVKPKAEAMPDVTASTGKVGR</sequence>
<evidence type="ECO:0000256" key="1">
    <source>
        <dbReference type="SAM" id="SignalP"/>
    </source>
</evidence>
<keyword evidence="1" id="KW-0732">Signal</keyword>
<evidence type="ECO:0000313" key="3">
    <source>
        <dbReference type="Proteomes" id="UP000505355"/>
    </source>
</evidence>
<name>A0A7D4UKU2_9SPHI</name>
<dbReference type="AlphaFoldDB" id="A0A7D4UKU2"/>
<dbReference type="Gene3D" id="3.10.450.50">
    <property type="match status" value="1"/>
</dbReference>
<organism evidence="2 3">
    <name type="scientific">Mucilaginibacter mali</name>
    <dbReference type="NCBI Taxonomy" id="2740462"/>
    <lineage>
        <taxon>Bacteria</taxon>
        <taxon>Pseudomonadati</taxon>
        <taxon>Bacteroidota</taxon>
        <taxon>Sphingobacteriia</taxon>
        <taxon>Sphingobacteriales</taxon>
        <taxon>Sphingobacteriaceae</taxon>
        <taxon>Mucilaginibacter</taxon>
    </lineage>
</organism>
<proteinExistence type="predicted"/>
<dbReference type="SUPFAM" id="SSF54427">
    <property type="entry name" value="NTF2-like"/>
    <property type="match status" value="1"/>
</dbReference>